<protein>
    <submittedName>
        <fullName evidence="5">Telomerase-binding protein EST1A</fullName>
    </submittedName>
</protein>
<feature type="region of interest" description="Disordered" evidence="2">
    <location>
        <begin position="1"/>
        <end position="199"/>
    </location>
</feature>
<feature type="compositionally biased region" description="Basic residues" evidence="2">
    <location>
        <begin position="106"/>
        <end position="116"/>
    </location>
</feature>
<proteinExistence type="predicted"/>
<feature type="compositionally biased region" description="Basic and acidic residues" evidence="2">
    <location>
        <begin position="88"/>
        <end position="105"/>
    </location>
</feature>
<evidence type="ECO:0000256" key="1">
    <source>
        <dbReference type="ARBA" id="ARBA00023161"/>
    </source>
</evidence>
<feature type="compositionally biased region" description="Basic residues" evidence="2">
    <location>
        <begin position="462"/>
        <end position="476"/>
    </location>
</feature>
<keyword evidence="1" id="KW-0866">Nonsense-mediated mRNA decay</keyword>
<dbReference type="Gene3D" id="1.25.40.10">
    <property type="entry name" value="Tetratricopeptide repeat domain"/>
    <property type="match status" value="1"/>
</dbReference>
<dbReference type="PANTHER" id="PTHR15696">
    <property type="entry name" value="SMG-7 SUPPRESSOR WITH MORPHOLOGICAL EFFECT ON GENITALIA PROTEIN 7"/>
    <property type="match status" value="1"/>
</dbReference>
<dbReference type="InterPro" id="IPR011990">
    <property type="entry name" value="TPR-like_helical_dom_sf"/>
</dbReference>
<feature type="region of interest" description="Disordered" evidence="2">
    <location>
        <begin position="284"/>
        <end position="400"/>
    </location>
</feature>
<organism evidence="5 6">
    <name type="scientific">Asbolus verrucosus</name>
    <name type="common">Desert ironclad beetle</name>
    <dbReference type="NCBI Taxonomy" id="1661398"/>
    <lineage>
        <taxon>Eukaryota</taxon>
        <taxon>Metazoa</taxon>
        <taxon>Ecdysozoa</taxon>
        <taxon>Arthropoda</taxon>
        <taxon>Hexapoda</taxon>
        <taxon>Insecta</taxon>
        <taxon>Pterygota</taxon>
        <taxon>Neoptera</taxon>
        <taxon>Endopterygota</taxon>
        <taxon>Coleoptera</taxon>
        <taxon>Polyphaga</taxon>
        <taxon>Cucujiformia</taxon>
        <taxon>Tenebrionidae</taxon>
        <taxon>Pimeliinae</taxon>
        <taxon>Asbolus</taxon>
    </lineage>
</organism>
<dbReference type="EMBL" id="QDEB01110824">
    <property type="protein sequence ID" value="RZB54405.1"/>
    <property type="molecule type" value="Genomic_DNA"/>
</dbReference>
<evidence type="ECO:0000313" key="5">
    <source>
        <dbReference type="EMBL" id="RZB54405.1"/>
    </source>
</evidence>
<feature type="domain" description="Telomerase activating protein Est1-like N-terminal" evidence="4">
    <location>
        <begin position="731"/>
        <end position="835"/>
    </location>
</feature>
<feature type="compositionally biased region" description="Basic and acidic residues" evidence="2">
    <location>
        <begin position="333"/>
        <end position="346"/>
    </location>
</feature>
<name>A0A482VDG3_ASBVE</name>
<feature type="compositionally biased region" description="Basic and acidic residues" evidence="2">
    <location>
        <begin position="943"/>
        <end position="955"/>
    </location>
</feature>
<dbReference type="Pfam" id="PF10373">
    <property type="entry name" value="EST1_DNA_bind"/>
    <property type="match status" value="1"/>
</dbReference>
<feature type="compositionally biased region" description="Polar residues" evidence="2">
    <location>
        <begin position="485"/>
        <end position="495"/>
    </location>
</feature>
<dbReference type="OrthoDB" id="2017974at2759"/>
<gene>
    <name evidence="5" type="ORF">BDFB_001194</name>
</gene>
<feature type="compositionally biased region" description="Basic and acidic residues" evidence="2">
    <location>
        <begin position="909"/>
        <end position="933"/>
    </location>
</feature>
<evidence type="ECO:0000256" key="2">
    <source>
        <dbReference type="SAM" id="MobiDB-lite"/>
    </source>
</evidence>
<sequence length="1003" mass="115793">MRRGKPQQEIYRPGSGPLRKSNTGIEESEPDTTLIVNTTKAKPYTSQDDTRYKTDNSLTVTEPNTQRKTRKPEQMIYVPRPLANAREMSQDNDRHTNGNYDDRYNSRSKRYSNRRRGGNENNSDYHEEWRENRQFRQGSEPRGIPNGGNQRMRDTRSVEPSNQIPGRNYEKNHPKPPSGRRHSTIGLESDKRPLHKSINVDKLPPRLRKKMLEDSKMNQVNVDDNWNGASLTFQGSSNYHPVGNYSTISGHHAYPNQNVTNMGYCTLPNRQRGRGRLLPDYETGLSFRSRTPDLGVSSPCNSRPPTPPYNRARSNDNLNKPDSRPHSPAYHGRSYDYRRNGRERNNRRNQFSNNRSRDDRKNQNCDVQEENWDDTNDRVPAKTEYQHESSSPASPGTPEEKVKIVAPISSNSNAVLDWSEEVELNDRLEAEALSDALTRSSSVTSLVDISVKSMPPNLTNPKKSKKRSGGRHKRKSGSGVRDSSLDNSKSTSRQNDAFKVPQEPRGRRHRRHSRDRRDASHERRSRNPSRDTSFDRNRRGSTTEPENWREEIRSRQNSEREHSDRSRRNSEREADKINVKKAGVLVLPQKQPEVAHVDQPKYPEVRKPCQQKSLFDHNNPSKPIIVKSQSSRVSVPGFSDNAETAPPHVYTTDQFGNIRPGWYDENSEGFNSCRFPNLIKDIKRADNELQYIVNSGLVLISWGTVESLRQFLKEGLQYLLCKDLKFCQTENVEQHLWKILYHNIIEVTRKAITNDPANKEQYKGFLLYLIDEGTNYFESLLDSLENTYKFKLNNYLGNNSLSQPKGLGYVGLALVSAQKLLLFLGDLGRYREQVNETSNYGKCRQWYIKAHEINPKNGKPYNQLAVLAVYARRKLDAVYYYMRSLMSSNPVPSAKEYLISLFDENRKKYEQGERKRREERLERAKQHMKQKESEDPDNAPGALRHETWFRPDGGRRVHRTTQAVQEQKDSEEEDLAALSSVEVNKRFVISYLHVHGKLITKIG</sequence>
<accession>A0A482VDG3</accession>
<evidence type="ECO:0000313" key="6">
    <source>
        <dbReference type="Proteomes" id="UP000292052"/>
    </source>
</evidence>
<feature type="compositionally biased region" description="Basic and acidic residues" evidence="2">
    <location>
        <begin position="375"/>
        <end position="387"/>
    </location>
</feature>
<dbReference type="GO" id="GO:0070034">
    <property type="term" value="F:telomerase RNA binding"/>
    <property type="evidence" value="ECO:0007669"/>
    <property type="project" value="TreeGrafter"/>
</dbReference>
<dbReference type="InterPro" id="IPR019458">
    <property type="entry name" value="Est1-like_N"/>
</dbReference>
<keyword evidence="6" id="KW-1185">Reference proteome</keyword>
<evidence type="ECO:0000259" key="3">
    <source>
        <dbReference type="Pfam" id="PF10373"/>
    </source>
</evidence>
<feature type="compositionally biased region" description="Basic and acidic residues" evidence="2">
    <location>
        <begin position="528"/>
        <end position="538"/>
    </location>
</feature>
<dbReference type="InterPro" id="IPR018834">
    <property type="entry name" value="DNA/RNA-bd_Est1-type"/>
</dbReference>
<dbReference type="AlphaFoldDB" id="A0A482VDG3"/>
<dbReference type="GO" id="GO:0042162">
    <property type="term" value="F:telomeric DNA binding"/>
    <property type="evidence" value="ECO:0007669"/>
    <property type="project" value="TreeGrafter"/>
</dbReference>
<feature type="compositionally biased region" description="Basic and acidic residues" evidence="2">
    <location>
        <begin position="546"/>
        <end position="578"/>
    </location>
</feature>
<feature type="region of interest" description="Disordered" evidence="2">
    <location>
        <begin position="909"/>
        <end position="972"/>
    </location>
</feature>
<dbReference type="PANTHER" id="PTHR15696:SF0">
    <property type="entry name" value="TELOMERASE-BINDING PROTEIN EST1A"/>
    <property type="match status" value="1"/>
</dbReference>
<dbReference type="InterPro" id="IPR045153">
    <property type="entry name" value="Est1/Ebs1-like"/>
</dbReference>
<dbReference type="GO" id="GO:0005697">
    <property type="term" value="C:telomerase holoenzyme complex"/>
    <property type="evidence" value="ECO:0007669"/>
    <property type="project" value="TreeGrafter"/>
</dbReference>
<feature type="compositionally biased region" description="Basic and acidic residues" evidence="2">
    <location>
        <begin position="123"/>
        <end position="134"/>
    </location>
</feature>
<feature type="domain" description="DNA/RNA-binding" evidence="3">
    <location>
        <begin position="844"/>
        <end position="1000"/>
    </location>
</feature>
<evidence type="ECO:0000259" key="4">
    <source>
        <dbReference type="Pfam" id="PF10374"/>
    </source>
</evidence>
<feature type="compositionally biased region" description="Polar residues" evidence="2">
    <location>
        <begin position="55"/>
        <end position="66"/>
    </location>
</feature>
<dbReference type="Pfam" id="PF10374">
    <property type="entry name" value="EST1"/>
    <property type="match status" value="1"/>
</dbReference>
<reference evidence="5 6" key="1">
    <citation type="submission" date="2017-03" db="EMBL/GenBank/DDBJ databases">
        <title>Genome of the blue death feigning beetle - Asbolus verrucosus.</title>
        <authorList>
            <person name="Rider S.D."/>
        </authorList>
    </citation>
    <scope>NUCLEOTIDE SEQUENCE [LARGE SCALE GENOMIC DNA]</scope>
    <source>
        <strain evidence="5">Butters</strain>
        <tissue evidence="5">Head and leg muscle</tissue>
    </source>
</reference>
<dbReference type="Proteomes" id="UP000292052">
    <property type="component" value="Unassembled WGS sequence"/>
</dbReference>
<feature type="region of interest" description="Disordered" evidence="2">
    <location>
        <begin position="452"/>
        <end position="581"/>
    </location>
</feature>
<dbReference type="STRING" id="1661398.A0A482VDG3"/>
<comment type="caution">
    <text evidence="5">The sequence shown here is derived from an EMBL/GenBank/DDBJ whole genome shotgun (WGS) entry which is preliminary data.</text>
</comment>
<feature type="compositionally biased region" description="Polar residues" evidence="2">
    <location>
        <begin position="34"/>
        <end position="47"/>
    </location>
</feature>
<dbReference type="SUPFAM" id="SSF48452">
    <property type="entry name" value="TPR-like"/>
    <property type="match status" value="1"/>
</dbReference>
<dbReference type="GO" id="GO:0000184">
    <property type="term" value="P:nuclear-transcribed mRNA catabolic process, nonsense-mediated decay"/>
    <property type="evidence" value="ECO:0007669"/>
    <property type="project" value="UniProtKB-KW"/>
</dbReference>